<dbReference type="Proteomes" id="UP000253562">
    <property type="component" value="Unassembled WGS sequence"/>
</dbReference>
<organism evidence="1 2">
    <name type="scientific">Bremerella cremea</name>
    <dbReference type="NCBI Taxonomy" id="1031537"/>
    <lineage>
        <taxon>Bacteria</taxon>
        <taxon>Pseudomonadati</taxon>
        <taxon>Planctomycetota</taxon>
        <taxon>Planctomycetia</taxon>
        <taxon>Pirellulales</taxon>
        <taxon>Pirellulaceae</taxon>
        <taxon>Bremerella</taxon>
    </lineage>
</organism>
<name>A0A368KV68_9BACT</name>
<reference evidence="1 2" key="1">
    <citation type="submission" date="2018-07" db="EMBL/GenBank/DDBJ databases">
        <title>Comparative genomes isolates from brazilian mangrove.</title>
        <authorList>
            <person name="De Araujo J.E."/>
            <person name="Taketani R.G."/>
            <person name="Silva M.C.P."/>
            <person name="Lourenco M.V."/>
            <person name="Oliveira V.M."/>
            <person name="Andreote F.D."/>
        </authorList>
    </citation>
    <scope>NUCLEOTIDE SEQUENCE [LARGE SCALE GENOMIC DNA]</scope>
    <source>
        <strain evidence="1 2">HEX PRIS-MGV</strain>
    </source>
</reference>
<evidence type="ECO:0000313" key="1">
    <source>
        <dbReference type="EMBL" id="RCS54323.1"/>
    </source>
</evidence>
<protein>
    <submittedName>
        <fullName evidence="1">Uncharacterized protein</fullName>
    </submittedName>
</protein>
<dbReference type="EMBL" id="QPEX01000010">
    <property type="protein sequence ID" value="RCS54323.1"/>
    <property type="molecule type" value="Genomic_DNA"/>
</dbReference>
<proteinExistence type="predicted"/>
<accession>A0A368KV68</accession>
<evidence type="ECO:0000313" key="2">
    <source>
        <dbReference type="Proteomes" id="UP000253562"/>
    </source>
</evidence>
<gene>
    <name evidence="1" type="ORF">DTL42_04040</name>
</gene>
<dbReference type="AlphaFoldDB" id="A0A368KV68"/>
<comment type="caution">
    <text evidence="1">The sequence shown here is derived from an EMBL/GenBank/DDBJ whole genome shotgun (WGS) entry which is preliminary data.</text>
</comment>
<sequence>MRRDLLGADFVDQAGLAVAFAAQVAIVIQAKAVGIVAIEGPVVVGEVIAVTEAEVAMIGEVEVEKNGAGGEMSAREAVFLATLIQPRCFVAWTATETAS</sequence>